<dbReference type="PANTHER" id="PTHR13295:SF4">
    <property type="entry name" value="GLUTAMATE--CYSTEINE LIGASE REGULATORY SUBUNIT"/>
    <property type="match status" value="1"/>
</dbReference>
<sequence>IAKKKKKSEHAIRKLYRKQKLQELSCIDKMTQIALNTSEFLRSSNMEGDCKIYAHTGNIANWNNLKTRRTNDIPANELYQSLLRVFGKWSEVSGPLGQGEIYVNCSNAEKMDINERGLLKVTAKVFLHTLKVDALREAVNITLMQLGVSHLDSLYLALPPIDESTPFNEAILPFWEEMERLRDAGISTQISSCDLDKEKLESLIRMVRIKPEVNQVNLTSCCHMPEDLVAYAKEANVVLHTHGDQSVMLPEETLDQLIHTIQPADKRQYSTEYVVRYAVVVKCRGVIKGKGYIAVLNGKDPQ</sequence>
<dbReference type="Gene3D" id="3.20.20.100">
    <property type="entry name" value="NADP-dependent oxidoreductase domain"/>
    <property type="match status" value="1"/>
</dbReference>
<name>T2MF61_HYDVU</name>
<dbReference type="EMBL" id="HAAD01004671">
    <property type="protein sequence ID" value="CDG70903.1"/>
    <property type="molecule type" value="mRNA"/>
</dbReference>
<evidence type="ECO:0000256" key="4">
    <source>
        <dbReference type="ARBA" id="ARBA00022684"/>
    </source>
</evidence>
<evidence type="ECO:0000256" key="8">
    <source>
        <dbReference type="ARBA" id="ARBA00032926"/>
    </source>
</evidence>
<gene>
    <name evidence="10" type="primary">GCLM</name>
</gene>
<protein>
    <recommendedName>
        <fullName evidence="7">GCS light chain</fullName>
    </recommendedName>
    <alternativeName>
        <fullName evidence="5">Gamma-ECS regulatory subunit</fullName>
    </alternativeName>
    <alternativeName>
        <fullName evidence="8">Gamma-glutamylcysteine synthetase regulatory subunit</fullName>
    </alternativeName>
    <alternativeName>
        <fullName evidence="6">Glutamate--cysteine ligase modifier subunit</fullName>
    </alternativeName>
</protein>
<dbReference type="SUPFAM" id="SSF51430">
    <property type="entry name" value="NAD(P)-linked oxidoreductase"/>
    <property type="match status" value="1"/>
</dbReference>
<dbReference type="Pfam" id="PF00248">
    <property type="entry name" value="Aldo_ket_red"/>
    <property type="match status" value="1"/>
</dbReference>
<accession>T2MF61</accession>
<keyword evidence="10" id="KW-0436">Ligase</keyword>
<dbReference type="GO" id="GO:0030234">
    <property type="term" value="F:enzyme regulator activity"/>
    <property type="evidence" value="ECO:0007669"/>
    <property type="project" value="TreeGrafter"/>
</dbReference>
<feature type="domain" description="NADP-dependent oxidoreductase" evidence="9">
    <location>
        <begin position="129"/>
        <end position="239"/>
    </location>
</feature>
<keyword evidence="4" id="KW-0317">Glutathione biosynthesis</keyword>
<evidence type="ECO:0000313" key="10">
    <source>
        <dbReference type="EMBL" id="CDG70903.1"/>
    </source>
</evidence>
<dbReference type="InterPro" id="IPR032963">
    <property type="entry name" value="Gclm"/>
</dbReference>
<comment type="similarity">
    <text evidence="2">Belongs to the aldo/keto reductase family. Glutamate--cysteine ligase light chain subfamily.</text>
</comment>
<dbReference type="AlphaFoldDB" id="T2MF61"/>
<organism evidence="10">
    <name type="scientific">Hydra vulgaris</name>
    <name type="common">Hydra</name>
    <name type="synonym">Hydra attenuata</name>
    <dbReference type="NCBI Taxonomy" id="6087"/>
    <lineage>
        <taxon>Eukaryota</taxon>
        <taxon>Metazoa</taxon>
        <taxon>Cnidaria</taxon>
        <taxon>Hydrozoa</taxon>
        <taxon>Hydroidolina</taxon>
        <taxon>Anthoathecata</taxon>
        <taxon>Aplanulata</taxon>
        <taxon>Hydridae</taxon>
        <taxon>Hydra</taxon>
    </lineage>
</organism>
<evidence type="ECO:0000256" key="3">
    <source>
        <dbReference type="ARBA" id="ARBA00011532"/>
    </source>
</evidence>
<dbReference type="GO" id="GO:0017109">
    <property type="term" value="C:glutamate-cysteine ligase complex"/>
    <property type="evidence" value="ECO:0007669"/>
    <property type="project" value="TreeGrafter"/>
</dbReference>
<evidence type="ECO:0000256" key="7">
    <source>
        <dbReference type="ARBA" id="ARBA00031732"/>
    </source>
</evidence>
<evidence type="ECO:0000256" key="6">
    <source>
        <dbReference type="ARBA" id="ARBA00031154"/>
    </source>
</evidence>
<reference evidence="10" key="1">
    <citation type="journal article" date="2013" name="Genome Biol. Evol.">
        <title>Punctuated emergences of genetic and phenotypic innovations in eumetazoan, bilaterian, euteleostome, and hominidae ancestors.</title>
        <authorList>
            <person name="Wenger Y."/>
            <person name="Galliot B."/>
        </authorList>
    </citation>
    <scope>NUCLEOTIDE SEQUENCE</scope>
    <source>
        <tissue evidence="10">Whole animals</tissue>
    </source>
</reference>
<dbReference type="InterPro" id="IPR023210">
    <property type="entry name" value="NADP_OxRdtase_dom"/>
</dbReference>
<proteinExistence type="evidence at transcript level"/>
<dbReference type="GO" id="GO:0035226">
    <property type="term" value="F:glutamate-cysteine ligase catalytic subunit binding"/>
    <property type="evidence" value="ECO:0007669"/>
    <property type="project" value="InterPro"/>
</dbReference>
<dbReference type="OrthoDB" id="5596051at2759"/>
<comment type="pathway">
    <text evidence="1">Sulfur metabolism; glutathione biosynthesis; glutathione from L-cysteine and L-glutamate: step 1/2.</text>
</comment>
<dbReference type="UniPathway" id="UPA00142">
    <property type="reaction ID" value="UER00209"/>
</dbReference>
<dbReference type="GO" id="GO:0006750">
    <property type="term" value="P:glutathione biosynthetic process"/>
    <property type="evidence" value="ECO:0007669"/>
    <property type="project" value="UniProtKB-UniPathway"/>
</dbReference>
<dbReference type="InterPro" id="IPR036812">
    <property type="entry name" value="NAD(P)_OxRdtase_dom_sf"/>
</dbReference>
<evidence type="ECO:0000256" key="5">
    <source>
        <dbReference type="ARBA" id="ARBA00030406"/>
    </source>
</evidence>
<evidence type="ECO:0000259" key="9">
    <source>
        <dbReference type="Pfam" id="PF00248"/>
    </source>
</evidence>
<dbReference type="PANTHER" id="PTHR13295">
    <property type="entry name" value="GLUTAMATE CYSTEINE LIGASE REGULATORY SUBUNIT"/>
    <property type="match status" value="1"/>
</dbReference>
<evidence type="ECO:0000256" key="1">
    <source>
        <dbReference type="ARBA" id="ARBA00005006"/>
    </source>
</evidence>
<dbReference type="GO" id="GO:0016874">
    <property type="term" value="F:ligase activity"/>
    <property type="evidence" value="ECO:0007669"/>
    <property type="project" value="UniProtKB-KW"/>
</dbReference>
<evidence type="ECO:0000256" key="2">
    <source>
        <dbReference type="ARBA" id="ARBA00008612"/>
    </source>
</evidence>
<feature type="non-terminal residue" evidence="10">
    <location>
        <position position="1"/>
    </location>
</feature>
<comment type="subunit">
    <text evidence="3">Heterodimer of a catalytic heavy chain and a regulatory light chain.</text>
</comment>